<dbReference type="WBParaSite" id="NBR_0001505501-mRNA-1">
    <property type="protein sequence ID" value="NBR_0001505501-mRNA-1"/>
    <property type="gene ID" value="NBR_0001505501"/>
</dbReference>
<proteinExistence type="predicted"/>
<keyword evidence="2" id="KW-0472">Membrane</keyword>
<keyword evidence="2" id="KW-1133">Transmembrane helix</keyword>
<evidence type="ECO:0000313" key="3">
    <source>
        <dbReference type="EMBL" id="VDL78650.1"/>
    </source>
</evidence>
<dbReference type="OMA" id="HEPILCV"/>
<feature type="region of interest" description="Disordered" evidence="1">
    <location>
        <begin position="65"/>
        <end position="88"/>
    </location>
</feature>
<keyword evidence="2" id="KW-0812">Transmembrane</keyword>
<dbReference type="Pfam" id="PF15086">
    <property type="entry name" value="UPF0542"/>
    <property type="match status" value="1"/>
</dbReference>
<sequence length="88" mass="10400">MHWMKEQAVRLISFVVREPATFIQYVLLAAIALVMFTLVMQYKIQKSMKKQEKIRKQKEKILRKLHGSRKKAGEESEPLLALEKDKNE</sequence>
<organism evidence="5">
    <name type="scientific">Nippostrongylus brasiliensis</name>
    <name type="common">Rat hookworm</name>
    <dbReference type="NCBI Taxonomy" id="27835"/>
    <lineage>
        <taxon>Eukaryota</taxon>
        <taxon>Metazoa</taxon>
        <taxon>Ecdysozoa</taxon>
        <taxon>Nematoda</taxon>
        <taxon>Chromadorea</taxon>
        <taxon>Rhabditida</taxon>
        <taxon>Rhabditina</taxon>
        <taxon>Rhabditomorpha</taxon>
        <taxon>Strongyloidea</taxon>
        <taxon>Heligmosomidae</taxon>
        <taxon>Nippostrongylus</taxon>
    </lineage>
</organism>
<feature type="transmembrane region" description="Helical" evidence="2">
    <location>
        <begin position="20"/>
        <end position="40"/>
    </location>
</feature>
<accession>A0A0N4YEE4</accession>
<evidence type="ECO:0000313" key="5">
    <source>
        <dbReference type="WBParaSite" id="NBR_0001505501-mRNA-1"/>
    </source>
</evidence>
<evidence type="ECO:0000313" key="4">
    <source>
        <dbReference type="Proteomes" id="UP000271162"/>
    </source>
</evidence>
<evidence type="ECO:0000256" key="1">
    <source>
        <dbReference type="SAM" id="MobiDB-lite"/>
    </source>
</evidence>
<dbReference type="EMBL" id="UYSL01021584">
    <property type="protein sequence ID" value="VDL78650.1"/>
    <property type="molecule type" value="Genomic_DNA"/>
</dbReference>
<dbReference type="InterPro" id="IPR027877">
    <property type="entry name" value="Smim15"/>
</dbReference>
<reference evidence="5" key="1">
    <citation type="submission" date="2017-02" db="UniProtKB">
        <authorList>
            <consortium name="WormBaseParasite"/>
        </authorList>
    </citation>
    <scope>IDENTIFICATION</scope>
</reference>
<dbReference type="Proteomes" id="UP000271162">
    <property type="component" value="Unassembled WGS sequence"/>
</dbReference>
<keyword evidence="4" id="KW-1185">Reference proteome</keyword>
<protein>
    <submittedName>
        <fullName evidence="5">Small integral membrane protein 15</fullName>
    </submittedName>
</protein>
<evidence type="ECO:0000256" key="2">
    <source>
        <dbReference type="SAM" id="Phobius"/>
    </source>
</evidence>
<gene>
    <name evidence="3" type="ORF">NBR_LOCUS15056</name>
</gene>
<name>A0A0N4YEE4_NIPBR</name>
<reference evidence="3 4" key="2">
    <citation type="submission" date="2018-11" db="EMBL/GenBank/DDBJ databases">
        <authorList>
            <consortium name="Pathogen Informatics"/>
        </authorList>
    </citation>
    <scope>NUCLEOTIDE SEQUENCE [LARGE SCALE GENOMIC DNA]</scope>
</reference>
<dbReference type="AlphaFoldDB" id="A0A0N4YEE4"/>